<dbReference type="PANTHER" id="PTHR12480">
    <property type="entry name" value="ARGININE DEMETHYLASE AND LYSYL-HYDROXYLASE JMJD"/>
    <property type="match status" value="1"/>
</dbReference>
<dbReference type="SMART" id="SM00558">
    <property type="entry name" value="JmjC"/>
    <property type="match status" value="1"/>
</dbReference>
<dbReference type="Gene3D" id="2.60.120.650">
    <property type="entry name" value="Cupin"/>
    <property type="match status" value="1"/>
</dbReference>
<comment type="caution">
    <text evidence="2">The sequence shown here is derived from an EMBL/GenBank/DDBJ whole genome shotgun (WGS) entry which is preliminary data.</text>
</comment>
<dbReference type="Proteomes" id="UP000009328">
    <property type="component" value="Unassembled WGS sequence"/>
</dbReference>
<evidence type="ECO:0000313" key="2">
    <source>
        <dbReference type="EMBL" id="CCH40518.1"/>
    </source>
</evidence>
<dbReference type="SUPFAM" id="SSF81383">
    <property type="entry name" value="F-box domain"/>
    <property type="match status" value="1"/>
</dbReference>
<dbReference type="EMBL" id="CAIF01000001">
    <property type="protein sequence ID" value="CCH40518.1"/>
    <property type="molecule type" value="Genomic_DNA"/>
</dbReference>
<proteinExistence type="predicted"/>
<evidence type="ECO:0000313" key="3">
    <source>
        <dbReference type="Proteomes" id="UP000009328"/>
    </source>
</evidence>
<dbReference type="PANTHER" id="PTHR12480:SF21">
    <property type="entry name" value="JMJC DOMAIN-CONTAINING PROTEIN 8"/>
    <property type="match status" value="1"/>
</dbReference>
<dbReference type="PROSITE" id="PS51184">
    <property type="entry name" value="JMJC"/>
    <property type="match status" value="1"/>
</dbReference>
<keyword evidence="3" id="KW-1185">Reference proteome</keyword>
<sequence length="577" mass="67149">MTINEDSGSRKRRNISRGGGISRDIVTQRHPLNVKPSGNALIYNDSKLLAKKAHQLGDLHIFNDELLLDLLGFIDDEKDLKNLSHCSKVLYAFVYDEQLWRSLYMKKAFNELKIFKTKAPIYPLNISKWRGSWRKTMLGLNEEANLQLEENLLCSDVLFRPYQCSQINYKELFKDLIFEEELSWKLKETQNKKYGIKRISEDLLTNDLFNSKHYLKPFILTTDNKERWPTWTLDELCKRFANVQFRQEAVTWPLNFYSQYFAKNQDESPLYLFDCQSKAIKELSNEYKVPKIFENDLFKLFNTVTCRPDHRWLIAGPERSGSKFHLDPNFTSAWNANVSGMKLWIMLPPNIKPPGVGTDEDESEVTSPLGIAEWILSGFYNDSIKLALDGKCLIGITFPGECIFVPSGWWHSVINLEDSIALTQNFVPTGVLPQVLNFLKNKKDQISGFHLDDFIKSLKTFIKENPNIESREIFEKFLNDIANKEIDHEDIGELCSDDLNLPIYEFFIELIKQDENYNKILPNALEKLKQIEIEKLKNKPKTIVQSKIWDELTKQAIKTNKEPESAFSFNFEESDDE</sequence>
<dbReference type="InterPro" id="IPR001810">
    <property type="entry name" value="F-box_dom"/>
</dbReference>
<protein>
    <submittedName>
        <fullName evidence="2">F-box protein</fullName>
    </submittedName>
</protein>
<evidence type="ECO:0000259" key="1">
    <source>
        <dbReference type="PROSITE" id="PS51184"/>
    </source>
</evidence>
<dbReference type="SUPFAM" id="SSF51197">
    <property type="entry name" value="Clavaminate synthase-like"/>
    <property type="match status" value="1"/>
</dbReference>
<dbReference type="Pfam" id="PF12937">
    <property type="entry name" value="F-box-like"/>
    <property type="match status" value="1"/>
</dbReference>
<dbReference type="InParanoid" id="K0KH69"/>
<dbReference type="GO" id="GO:0000987">
    <property type="term" value="F:cis-regulatory region sequence-specific DNA binding"/>
    <property type="evidence" value="ECO:0007669"/>
    <property type="project" value="TreeGrafter"/>
</dbReference>
<gene>
    <name evidence="2" type="ORF">BN7_51</name>
</gene>
<name>K0KH69_WICCF</name>
<dbReference type="InterPro" id="IPR050910">
    <property type="entry name" value="JMJD6_ArgDemeth/LysHydrox"/>
</dbReference>
<dbReference type="AlphaFoldDB" id="K0KH69"/>
<dbReference type="Pfam" id="PF13621">
    <property type="entry name" value="Cupin_8"/>
    <property type="match status" value="1"/>
</dbReference>
<dbReference type="InterPro" id="IPR041667">
    <property type="entry name" value="Cupin_8"/>
</dbReference>
<dbReference type="InterPro" id="IPR003347">
    <property type="entry name" value="JmjC_dom"/>
</dbReference>
<reference evidence="2 3" key="1">
    <citation type="journal article" date="2012" name="Eukaryot. Cell">
        <title>Draft genome sequence of Wickerhamomyces ciferrii NRRL Y-1031 F-60-10.</title>
        <authorList>
            <person name="Schneider J."/>
            <person name="Andrea H."/>
            <person name="Blom J."/>
            <person name="Jaenicke S."/>
            <person name="Ruckert C."/>
            <person name="Schorsch C."/>
            <person name="Szczepanowski R."/>
            <person name="Farwick M."/>
            <person name="Goesmann A."/>
            <person name="Puhler A."/>
            <person name="Schaffer S."/>
            <person name="Tauch A."/>
            <person name="Kohler T."/>
            <person name="Brinkrolf K."/>
        </authorList>
    </citation>
    <scope>NUCLEOTIDE SEQUENCE [LARGE SCALE GENOMIC DNA]</scope>
    <source>
        <strain evidence="3">ATCC 14091 / BCRC 22168 / CBS 111 / JCM 3599 / NBRC 0793 / NRRL Y-1031 F-60-10</strain>
    </source>
</reference>
<dbReference type="HOGENOM" id="CLU_016785_1_2_1"/>
<dbReference type="InterPro" id="IPR036047">
    <property type="entry name" value="F-box-like_dom_sf"/>
</dbReference>
<accession>K0KH69</accession>
<feature type="domain" description="JmjC" evidence="1">
    <location>
        <begin position="278"/>
        <end position="443"/>
    </location>
</feature>
<dbReference type="eggNOG" id="KOG2130">
    <property type="taxonomic scope" value="Eukaryota"/>
</dbReference>
<dbReference type="GO" id="GO:0005634">
    <property type="term" value="C:nucleus"/>
    <property type="evidence" value="ECO:0007669"/>
    <property type="project" value="TreeGrafter"/>
</dbReference>
<dbReference type="STRING" id="1206466.K0KH69"/>
<organism evidence="2 3">
    <name type="scientific">Wickerhamomyces ciferrii (strain ATCC 14091 / BCRC 22168 / CBS 111 / JCM 3599 / NBRC 0793 / NRRL Y-1031 F-60-10)</name>
    <name type="common">Yeast</name>
    <name type="synonym">Pichia ciferrii</name>
    <dbReference type="NCBI Taxonomy" id="1206466"/>
    <lineage>
        <taxon>Eukaryota</taxon>
        <taxon>Fungi</taxon>
        <taxon>Dikarya</taxon>
        <taxon>Ascomycota</taxon>
        <taxon>Saccharomycotina</taxon>
        <taxon>Saccharomycetes</taxon>
        <taxon>Phaffomycetales</taxon>
        <taxon>Wickerhamomycetaceae</taxon>
        <taxon>Wickerhamomyces</taxon>
    </lineage>
</organism>